<dbReference type="RefSeq" id="XP_013338915.1">
    <property type="nucleotide sequence ID" value="XM_013483461.1"/>
</dbReference>
<keyword evidence="3" id="KW-1185">Reference proteome</keyword>
<dbReference type="OrthoDB" id="10624848at2759"/>
<name>A0A074XY93_AURSE</name>
<dbReference type="GeneID" id="25367860"/>
<dbReference type="Proteomes" id="UP000030641">
    <property type="component" value="Unassembled WGS sequence"/>
</dbReference>
<dbReference type="HOGENOM" id="CLU_1160918_0_0_1"/>
<evidence type="ECO:0000313" key="3">
    <source>
        <dbReference type="Proteomes" id="UP000030641"/>
    </source>
</evidence>
<dbReference type="AlphaFoldDB" id="A0A074XY93"/>
<feature type="compositionally biased region" description="Pro residues" evidence="1">
    <location>
        <begin position="165"/>
        <end position="176"/>
    </location>
</feature>
<evidence type="ECO:0000256" key="1">
    <source>
        <dbReference type="SAM" id="MobiDB-lite"/>
    </source>
</evidence>
<feature type="compositionally biased region" description="Low complexity" evidence="1">
    <location>
        <begin position="144"/>
        <end position="164"/>
    </location>
</feature>
<proteinExistence type="predicted"/>
<protein>
    <submittedName>
        <fullName evidence="2">Uncharacterized protein</fullName>
    </submittedName>
</protein>
<organism evidence="2 3">
    <name type="scientific">Aureobasidium subglaciale (strain EXF-2481)</name>
    <name type="common">Aureobasidium pullulans var. subglaciale</name>
    <dbReference type="NCBI Taxonomy" id="1043005"/>
    <lineage>
        <taxon>Eukaryota</taxon>
        <taxon>Fungi</taxon>
        <taxon>Dikarya</taxon>
        <taxon>Ascomycota</taxon>
        <taxon>Pezizomycotina</taxon>
        <taxon>Dothideomycetes</taxon>
        <taxon>Dothideomycetidae</taxon>
        <taxon>Dothideales</taxon>
        <taxon>Saccotheciaceae</taxon>
        <taxon>Aureobasidium</taxon>
    </lineage>
</organism>
<dbReference type="InParanoid" id="A0A074XY93"/>
<reference evidence="2 3" key="1">
    <citation type="journal article" date="2014" name="BMC Genomics">
        <title>Genome sequencing of four Aureobasidium pullulans varieties: biotechnological potential, stress tolerance, and description of new species.</title>
        <authorList>
            <person name="Gostin Ar C."/>
            <person name="Ohm R.A."/>
            <person name="Kogej T."/>
            <person name="Sonjak S."/>
            <person name="Turk M."/>
            <person name="Zajc J."/>
            <person name="Zalar P."/>
            <person name="Grube M."/>
            <person name="Sun H."/>
            <person name="Han J."/>
            <person name="Sharma A."/>
            <person name="Chiniquy J."/>
            <person name="Ngan C.Y."/>
            <person name="Lipzen A."/>
            <person name="Barry K."/>
            <person name="Grigoriev I.V."/>
            <person name="Gunde-Cimerman N."/>
        </authorList>
    </citation>
    <scope>NUCLEOTIDE SEQUENCE [LARGE SCALE GENOMIC DNA]</scope>
    <source>
        <strain evidence="2 3">EXF-2481</strain>
    </source>
</reference>
<feature type="region of interest" description="Disordered" evidence="1">
    <location>
        <begin position="139"/>
        <end position="184"/>
    </location>
</feature>
<evidence type="ECO:0000313" key="2">
    <source>
        <dbReference type="EMBL" id="KEQ90450.1"/>
    </source>
</evidence>
<accession>A0A074XY93</accession>
<gene>
    <name evidence="2" type="ORF">AUEXF2481DRAFT_45116</name>
</gene>
<sequence length="239" mass="27728">MAVSHFGAELPTPTEEEGLEIQLQARLAVSIPNLEQRTMNLEEDWRLTLILIDPVEQERFFALCHQDQENMIREAQQNMIELVTRMAHLPPHYQRLLRGERMTRQIHILGLSPDEQLLWLEIREMGLLVVFLTDAMEQRKNNGQSQAPQQAPQAPQQEPQVPQQAPQPPQQGPQPPAQHLQQEQPHPDVMEIDIDDIPIIELRAMREGGWGPNEYNQWVAEGAQARWHAEFDRRNLPRK</sequence>
<dbReference type="EMBL" id="KL584791">
    <property type="protein sequence ID" value="KEQ90450.1"/>
    <property type="molecule type" value="Genomic_DNA"/>
</dbReference>